<protein>
    <recommendedName>
        <fullName evidence="2">ApbE family lipoprotein</fullName>
    </recommendedName>
</protein>
<evidence type="ECO:0008006" key="2">
    <source>
        <dbReference type="Google" id="ProtNLM"/>
    </source>
</evidence>
<gene>
    <name evidence="1" type="ORF">ASZ90_001715</name>
</gene>
<sequence length="246" mass="25773">MHTDPRRSYRHPLSPRSGETAFQVVVEQTDLHIVARRDLSAEVAAFVHDLRAGLKNHILLDPDFALSLVPVDVPEHAPDLVRRMAHAARLCGVGPMAAVAGAVAQAVADRFRLVSPDILVENGGDIFMHSTVGRTVALLARPIEGARLGLCLAADRFPLSVCTSSGRIGHSLSFGQADMVAVLARDGALADAAATALANLLHSASDMDGMLAAARPLISRGVTGVFAQIGEAIGAMGDLELAALED</sequence>
<organism evidence="1">
    <name type="scientific">hydrocarbon metagenome</name>
    <dbReference type="NCBI Taxonomy" id="938273"/>
    <lineage>
        <taxon>unclassified sequences</taxon>
        <taxon>metagenomes</taxon>
        <taxon>ecological metagenomes</taxon>
    </lineage>
</organism>
<dbReference type="Gene3D" id="3.10.520.10">
    <property type="entry name" value="ApbE-like domains"/>
    <property type="match status" value="1"/>
</dbReference>
<dbReference type="NCBIfam" id="NF003323">
    <property type="entry name" value="PRK04334.1-3"/>
    <property type="match status" value="1"/>
</dbReference>
<accession>A0A0W8G5H1</accession>
<evidence type="ECO:0000313" key="1">
    <source>
        <dbReference type="EMBL" id="KUG28415.1"/>
    </source>
</evidence>
<dbReference type="InterPro" id="IPR003374">
    <property type="entry name" value="ApbE-like_sf"/>
</dbReference>
<dbReference type="InterPro" id="IPR007183">
    <property type="entry name" value="UPF0280"/>
</dbReference>
<dbReference type="PIRSF" id="PIRSF006421">
    <property type="entry name" value="UCP006421"/>
    <property type="match status" value="1"/>
</dbReference>
<dbReference type="SUPFAM" id="SSF143631">
    <property type="entry name" value="ApbE-like"/>
    <property type="match status" value="1"/>
</dbReference>
<dbReference type="AlphaFoldDB" id="A0A0W8G5H1"/>
<dbReference type="EMBL" id="LNQE01000221">
    <property type="protein sequence ID" value="KUG28415.1"/>
    <property type="molecule type" value="Genomic_DNA"/>
</dbReference>
<reference evidence="1" key="1">
    <citation type="journal article" date="2015" name="Proc. Natl. Acad. Sci. U.S.A.">
        <title>Networks of energetic and metabolic interactions define dynamics in microbial communities.</title>
        <authorList>
            <person name="Embree M."/>
            <person name="Liu J.K."/>
            <person name="Al-Bassam M.M."/>
            <person name="Zengler K."/>
        </authorList>
    </citation>
    <scope>NUCLEOTIDE SEQUENCE</scope>
</reference>
<name>A0A0W8G5H1_9ZZZZ</name>
<comment type="caution">
    <text evidence="1">The sequence shown here is derived from an EMBL/GenBank/DDBJ whole genome shotgun (WGS) entry which is preliminary data.</text>
</comment>
<proteinExistence type="predicted"/>